<accession>A0A165MTK7</accession>
<evidence type="ECO:0000256" key="1">
    <source>
        <dbReference type="SAM" id="MobiDB-lite"/>
    </source>
</evidence>
<feature type="region of interest" description="Disordered" evidence="1">
    <location>
        <begin position="36"/>
        <end position="77"/>
    </location>
</feature>
<feature type="chain" id="PRO_5007862790" description="Nucleotide exchange factor SIL1" evidence="2">
    <location>
        <begin position="29"/>
        <end position="340"/>
    </location>
</feature>
<protein>
    <recommendedName>
        <fullName evidence="5">Nucleotide exchange factor SIL1</fullName>
    </recommendedName>
</protein>
<evidence type="ECO:0000313" key="4">
    <source>
        <dbReference type="Proteomes" id="UP000076761"/>
    </source>
</evidence>
<feature type="signal peptide" evidence="2">
    <location>
        <begin position="1"/>
        <end position="28"/>
    </location>
</feature>
<gene>
    <name evidence="3" type="ORF">NEOLEDRAFT_1173404</name>
</gene>
<dbReference type="EMBL" id="KV425662">
    <property type="protein sequence ID" value="KZT18757.1"/>
    <property type="molecule type" value="Genomic_DNA"/>
</dbReference>
<reference evidence="3 4" key="1">
    <citation type="journal article" date="2016" name="Mol. Biol. Evol.">
        <title>Comparative Genomics of Early-Diverging Mushroom-Forming Fungi Provides Insights into the Origins of Lignocellulose Decay Capabilities.</title>
        <authorList>
            <person name="Nagy L.G."/>
            <person name="Riley R."/>
            <person name="Tritt A."/>
            <person name="Adam C."/>
            <person name="Daum C."/>
            <person name="Floudas D."/>
            <person name="Sun H."/>
            <person name="Yadav J.S."/>
            <person name="Pangilinan J."/>
            <person name="Larsson K.H."/>
            <person name="Matsuura K."/>
            <person name="Barry K."/>
            <person name="Labutti K."/>
            <person name="Kuo R."/>
            <person name="Ohm R.A."/>
            <person name="Bhattacharya S.S."/>
            <person name="Shirouzu T."/>
            <person name="Yoshinaga Y."/>
            <person name="Martin F.M."/>
            <person name="Grigoriev I.V."/>
            <person name="Hibbett D.S."/>
        </authorList>
    </citation>
    <scope>NUCLEOTIDE SEQUENCE [LARGE SCALE GENOMIC DNA]</scope>
    <source>
        <strain evidence="3 4">HHB14362 ss-1</strain>
    </source>
</reference>
<organism evidence="3 4">
    <name type="scientific">Neolentinus lepideus HHB14362 ss-1</name>
    <dbReference type="NCBI Taxonomy" id="1314782"/>
    <lineage>
        <taxon>Eukaryota</taxon>
        <taxon>Fungi</taxon>
        <taxon>Dikarya</taxon>
        <taxon>Basidiomycota</taxon>
        <taxon>Agaricomycotina</taxon>
        <taxon>Agaricomycetes</taxon>
        <taxon>Gloeophyllales</taxon>
        <taxon>Gloeophyllaceae</taxon>
        <taxon>Neolentinus</taxon>
    </lineage>
</organism>
<keyword evidence="4" id="KW-1185">Reference proteome</keyword>
<sequence>MAELKSLSRHVLACSLSFLLFSFLCMLSLDDMMNRQSSPPPSFPLSDEQQSTSELSPTPESLRVTPATANRKRGSEDLLSKDQRTVWSAATLLCIQNSVSLLHPPEAWTMQETLKKKIDVYSAAIILSPKLSAYVTGNVARDTLVQVLKRHPSWGFTQEVREAPAQNDAVLALISAKLTDRRYSVKKMIADSLGTASEDSEYARRNNSVDIITLCNMLATKVFKRAKVVVTVPMCGRIAFLRQVYYEHPDAGDKYWSTMDRCLREFREKFPDEARLSSAIGLILTQDRKVYGSEDTDLDAVMANAGTLQQVQRESEDVIAGVDSNTTPTNEAQDDSSDDE</sequence>
<proteinExistence type="predicted"/>
<name>A0A165MTK7_9AGAM</name>
<evidence type="ECO:0008006" key="5">
    <source>
        <dbReference type="Google" id="ProtNLM"/>
    </source>
</evidence>
<dbReference type="InParanoid" id="A0A165MTK7"/>
<dbReference type="AlphaFoldDB" id="A0A165MTK7"/>
<evidence type="ECO:0000313" key="3">
    <source>
        <dbReference type="EMBL" id="KZT18757.1"/>
    </source>
</evidence>
<feature type="region of interest" description="Disordered" evidence="1">
    <location>
        <begin position="313"/>
        <end position="340"/>
    </location>
</feature>
<evidence type="ECO:0000256" key="2">
    <source>
        <dbReference type="SAM" id="SignalP"/>
    </source>
</evidence>
<dbReference type="Proteomes" id="UP000076761">
    <property type="component" value="Unassembled WGS sequence"/>
</dbReference>
<keyword evidence="2" id="KW-0732">Signal</keyword>
<dbReference type="OrthoDB" id="3267821at2759"/>
<feature type="compositionally biased region" description="Polar residues" evidence="1">
    <location>
        <begin position="47"/>
        <end position="59"/>
    </location>
</feature>